<comment type="caution">
    <text evidence="1">The sequence shown here is derived from an EMBL/GenBank/DDBJ whole genome shotgun (WGS) entry which is preliminary data.</text>
</comment>
<protein>
    <submittedName>
        <fullName evidence="1">Uncharacterized protein</fullName>
    </submittedName>
</protein>
<evidence type="ECO:0000313" key="2">
    <source>
        <dbReference type="Proteomes" id="UP000055024"/>
    </source>
</evidence>
<feature type="non-terminal residue" evidence="1">
    <location>
        <position position="1"/>
    </location>
</feature>
<sequence>LLISRDICKKPGSFQCINTGKTNFRGYLFHNYWFVSGETLKNTI</sequence>
<feature type="non-terminal residue" evidence="1">
    <location>
        <position position="44"/>
    </location>
</feature>
<name>A0A0V1G6S1_9BILA</name>
<dbReference type="EMBL" id="JYDP01005917">
    <property type="protein sequence ID" value="KRY93919.1"/>
    <property type="molecule type" value="Genomic_DNA"/>
</dbReference>
<proteinExistence type="predicted"/>
<dbReference type="Proteomes" id="UP000055024">
    <property type="component" value="Unassembled WGS sequence"/>
</dbReference>
<organism evidence="1 2">
    <name type="scientific">Trichinella zimbabwensis</name>
    <dbReference type="NCBI Taxonomy" id="268475"/>
    <lineage>
        <taxon>Eukaryota</taxon>
        <taxon>Metazoa</taxon>
        <taxon>Ecdysozoa</taxon>
        <taxon>Nematoda</taxon>
        <taxon>Enoplea</taxon>
        <taxon>Dorylaimia</taxon>
        <taxon>Trichinellida</taxon>
        <taxon>Trichinellidae</taxon>
        <taxon>Trichinella</taxon>
    </lineage>
</organism>
<evidence type="ECO:0000313" key="1">
    <source>
        <dbReference type="EMBL" id="KRY93919.1"/>
    </source>
</evidence>
<dbReference type="AlphaFoldDB" id="A0A0V1G6S1"/>
<gene>
    <name evidence="1" type="ORF">T11_7759</name>
</gene>
<accession>A0A0V1G6S1</accession>
<keyword evidence="2" id="KW-1185">Reference proteome</keyword>
<reference evidence="1 2" key="1">
    <citation type="submission" date="2015-01" db="EMBL/GenBank/DDBJ databases">
        <title>Evolution of Trichinella species and genotypes.</title>
        <authorList>
            <person name="Korhonen P.K."/>
            <person name="Edoardo P."/>
            <person name="Giuseppe L.R."/>
            <person name="Gasser R.B."/>
        </authorList>
    </citation>
    <scope>NUCLEOTIDE SEQUENCE [LARGE SCALE GENOMIC DNA]</scope>
    <source>
        <strain evidence="1">ISS1029</strain>
    </source>
</reference>